<reference evidence="2 3" key="2">
    <citation type="journal article" date="2012" name="Stand. Genomic Sci.">
        <title>Complete genome sequence of the sulfate-reducing firmicute Desulfotomaculum ruminis type strain (DL(T)).</title>
        <authorList>
            <person name="Spring S."/>
            <person name="Visser M."/>
            <person name="Lu M."/>
            <person name="Copeland A."/>
            <person name="Lapidus A."/>
            <person name="Lucas S."/>
            <person name="Cheng J.F."/>
            <person name="Han C."/>
            <person name="Tapia R."/>
            <person name="Goodwin L.A."/>
            <person name="Pitluck S."/>
            <person name="Ivanova N."/>
            <person name="Land M."/>
            <person name="Hauser L."/>
            <person name="Larimer F."/>
            <person name="Rohde M."/>
            <person name="Goker M."/>
            <person name="Detter J.C."/>
            <person name="Kyrpides N.C."/>
            <person name="Woyke T."/>
            <person name="Schaap P.J."/>
            <person name="Plugge C.M."/>
            <person name="Muyzer G."/>
            <person name="Kuever J."/>
            <person name="Pereira I.A."/>
            <person name="Parshina S.N."/>
            <person name="Bernier-Latmani R."/>
            <person name="Stams A.J."/>
            <person name="Klenk H.P."/>
        </authorList>
    </citation>
    <scope>NUCLEOTIDE SEQUENCE [LARGE SCALE GENOMIC DNA]</scope>
    <source>
        <strain evidence="3">ATCC 23193 / DSM 2154 / NCIB 8452 / DL</strain>
    </source>
</reference>
<dbReference type="EMBL" id="CP002780">
    <property type="protein sequence ID" value="AEG60440.1"/>
    <property type="molecule type" value="Genomic_DNA"/>
</dbReference>
<organism evidence="2 3">
    <name type="scientific">Desulforamulus ruminis (strain ATCC 23193 / DSM 2154 / NCIMB 8452 / DL)</name>
    <name type="common">Desulfotomaculum ruminis</name>
    <dbReference type="NCBI Taxonomy" id="696281"/>
    <lineage>
        <taxon>Bacteria</taxon>
        <taxon>Bacillati</taxon>
        <taxon>Bacillota</taxon>
        <taxon>Clostridia</taxon>
        <taxon>Eubacteriales</taxon>
        <taxon>Peptococcaceae</taxon>
        <taxon>Desulforamulus</taxon>
    </lineage>
</organism>
<dbReference type="RefSeq" id="WP_013842199.1">
    <property type="nucleotide sequence ID" value="NC_015589.1"/>
</dbReference>
<proteinExistence type="predicted"/>
<sequence length="42" mass="4845">MLGKKEVPDEEAKMTAKSNEWGATKEIQQIEEDNVIKRLSIR</sequence>
<evidence type="ECO:0000313" key="3">
    <source>
        <dbReference type="Proteomes" id="UP000009234"/>
    </source>
</evidence>
<dbReference type="HOGENOM" id="CLU_3250564_0_0_9"/>
<protein>
    <submittedName>
        <fullName evidence="2">Uncharacterized protein</fullName>
    </submittedName>
</protein>
<feature type="compositionally biased region" description="Basic and acidic residues" evidence="1">
    <location>
        <begin position="1"/>
        <end position="14"/>
    </location>
</feature>
<dbReference type="Proteomes" id="UP000009234">
    <property type="component" value="Chromosome"/>
</dbReference>
<accession>F6DKR5</accession>
<feature type="region of interest" description="Disordered" evidence="1">
    <location>
        <begin position="1"/>
        <end position="20"/>
    </location>
</feature>
<gene>
    <name evidence="2" type="ordered locus">Desru_2191</name>
</gene>
<dbReference type="AlphaFoldDB" id="F6DKR5"/>
<keyword evidence="3" id="KW-1185">Reference proteome</keyword>
<reference evidence="3" key="1">
    <citation type="submission" date="2011-05" db="EMBL/GenBank/DDBJ databases">
        <title>Complete sequence of Desulfotomaculum ruminis DSM 2154.</title>
        <authorList>
            <person name="Lucas S."/>
            <person name="Copeland A."/>
            <person name="Lapidus A."/>
            <person name="Cheng J.-F."/>
            <person name="Goodwin L."/>
            <person name="Pitluck S."/>
            <person name="Lu M."/>
            <person name="Detter J.C."/>
            <person name="Han C."/>
            <person name="Tapia R."/>
            <person name="Land M."/>
            <person name="Hauser L."/>
            <person name="Kyrpides N."/>
            <person name="Ivanova N."/>
            <person name="Mikhailova N."/>
            <person name="Pagani I."/>
            <person name="Stams A.J.M."/>
            <person name="Plugge C.M."/>
            <person name="Muyzer G."/>
            <person name="Kuever J."/>
            <person name="Parshina S.N."/>
            <person name="Ivanova A.E."/>
            <person name="Nazina T.N."/>
            <person name="Brambilla E."/>
            <person name="Spring S."/>
            <person name="Klenk H.-P."/>
            <person name="Woyke T."/>
        </authorList>
    </citation>
    <scope>NUCLEOTIDE SEQUENCE [LARGE SCALE GENOMIC DNA]</scope>
    <source>
        <strain evidence="3">ATCC 23193 / DSM 2154 / NCIB 8452 / DL</strain>
    </source>
</reference>
<name>F6DKR5_DESRL</name>
<evidence type="ECO:0000313" key="2">
    <source>
        <dbReference type="EMBL" id="AEG60440.1"/>
    </source>
</evidence>
<evidence type="ECO:0000256" key="1">
    <source>
        <dbReference type="SAM" id="MobiDB-lite"/>
    </source>
</evidence>
<dbReference type="KEGG" id="dru:Desru_2191"/>